<dbReference type="OrthoDB" id="8596078at2"/>
<dbReference type="KEGG" id="chrb:DK843_04735"/>
<accession>A0A344UEI8</accession>
<dbReference type="RefSeq" id="WP_114063405.1">
    <property type="nucleotide sequence ID" value="NZ_CP029495.1"/>
</dbReference>
<evidence type="ECO:0000313" key="3">
    <source>
        <dbReference type="Proteomes" id="UP000252038"/>
    </source>
</evidence>
<dbReference type="AlphaFoldDB" id="A0A344UEI8"/>
<evidence type="ECO:0000313" key="2">
    <source>
        <dbReference type="EMBL" id="MEO9382647.1"/>
    </source>
</evidence>
<protein>
    <submittedName>
        <fullName evidence="1">Uncharacterized protein</fullName>
    </submittedName>
</protein>
<dbReference type="EMBL" id="JBDXMI010000001">
    <property type="protein sequence ID" value="MEO9382647.1"/>
    <property type="molecule type" value="Genomic_DNA"/>
</dbReference>
<evidence type="ECO:0000313" key="4">
    <source>
        <dbReference type="Proteomes" id="UP001462502"/>
    </source>
</evidence>
<dbReference type="KEGG" id="chri:DK842_21995"/>
<organism evidence="1 3">
    <name type="scientific">Chromobacterium phragmitis</name>
    <dbReference type="NCBI Taxonomy" id="2202141"/>
    <lineage>
        <taxon>Bacteria</taxon>
        <taxon>Pseudomonadati</taxon>
        <taxon>Pseudomonadota</taxon>
        <taxon>Betaproteobacteria</taxon>
        <taxon>Neisseriales</taxon>
        <taxon>Chromobacteriaceae</taxon>
        <taxon>Chromobacterium</taxon>
    </lineage>
</organism>
<gene>
    <name evidence="2" type="ORF">ABI908_00755</name>
    <name evidence="1" type="ORF">DK843_04735</name>
</gene>
<name>A0A344UEI8_9NEIS</name>
<evidence type="ECO:0000313" key="1">
    <source>
        <dbReference type="EMBL" id="AXE33686.1"/>
    </source>
</evidence>
<reference evidence="2 4" key="2">
    <citation type="submission" date="2024-05" db="EMBL/GenBank/DDBJ databases">
        <authorList>
            <person name="De Oliveira J.P."/>
            <person name="Noriler S.A."/>
            <person name="De Oliveira A.G."/>
            <person name="Sipoli D.S."/>
        </authorList>
    </citation>
    <scope>NUCLEOTIDE SEQUENCE [LARGE SCALE GENOMIC DNA]</scope>
    <source>
        <strain evidence="2 4">LABIM192</strain>
    </source>
</reference>
<dbReference type="Proteomes" id="UP000252038">
    <property type="component" value="Chromosome"/>
</dbReference>
<reference evidence="1 3" key="1">
    <citation type="submission" date="2018-05" db="EMBL/GenBank/DDBJ databases">
        <title>Genome sequencing, assembly and analysis of the novel insecticidal bacterium, Chromobacterium phragmitis.</title>
        <authorList>
            <person name="Sparks M.E."/>
            <person name="Blackburn M.B."/>
            <person name="Gundersen-Rindal D.E."/>
        </authorList>
    </citation>
    <scope>NUCLEOTIDE SEQUENCE [LARGE SCALE GENOMIC DNA]</scope>
    <source>
        <strain evidence="1">IIBBL 274-1</strain>
    </source>
</reference>
<dbReference type="Proteomes" id="UP001462502">
    <property type="component" value="Unassembled WGS sequence"/>
</dbReference>
<keyword evidence="4" id="KW-1185">Reference proteome</keyword>
<dbReference type="EMBL" id="CP029554">
    <property type="protein sequence ID" value="AXE33686.1"/>
    <property type="molecule type" value="Genomic_DNA"/>
</dbReference>
<sequence>MPRPEVERWCQSVVDAARRGDWDALTAFDARLRQALTQSGCGLDADDRQALFAAYREALAMSQAELDALGGKIAMIGQQREGRLAYAQFSEWEQA</sequence>
<proteinExistence type="predicted"/>